<name>A0A7C9VPC0_9BRAD</name>
<reference evidence="1" key="1">
    <citation type="submission" date="2020-02" db="EMBL/GenBank/DDBJ databases">
        <title>Draft genome sequence of Candidatus Afipia apatlaquensis IBT-C3, a potential strain for decolorization of textile dyes.</title>
        <authorList>
            <person name="Sanchez-Reyes A."/>
            <person name="Breton-Deval L."/>
            <person name="Mangelson H."/>
            <person name="Sanchez-Flores A."/>
        </authorList>
    </citation>
    <scope>NUCLEOTIDE SEQUENCE [LARGE SCALE GENOMIC DNA]</scope>
    <source>
        <strain evidence="1">IBT-C3</strain>
    </source>
</reference>
<dbReference type="Proteomes" id="UP000480266">
    <property type="component" value="Unassembled WGS sequence"/>
</dbReference>
<comment type="caution">
    <text evidence="1">The sequence shown here is derived from an EMBL/GenBank/DDBJ whole genome shotgun (WGS) entry which is preliminary data.</text>
</comment>
<evidence type="ECO:0000313" key="2">
    <source>
        <dbReference type="Proteomes" id="UP000480266"/>
    </source>
</evidence>
<organism evidence="1 2">
    <name type="scientific">Candidatus Afipia apatlaquensis</name>
    <dbReference type="NCBI Taxonomy" id="2712852"/>
    <lineage>
        <taxon>Bacteria</taxon>
        <taxon>Pseudomonadati</taxon>
        <taxon>Pseudomonadota</taxon>
        <taxon>Alphaproteobacteria</taxon>
        <taxon>Hyphomicrobiales</taxon>
        <taxon>Nitrobacteraceae</taxon>
        <taxon>Afipia</taxon>
    </lineage>
</organism>
<gene>
    <name evidence="1" type="ORF">G4V63_25050</name>
</gene>
<evidence type="ECO:0000313" key="1">
    <source>
        <dbReference type="EMBL" id="NGX98352.1"/>
    </source>
</evidence>
<keyword evidence="2" id="KW-1185">Reference proteome</keyword>
<proteinExistence type="predicted"/>
<protein>
    <submittedName>
        <fullName evidence="1">Uncharacterized protein</fullName>
    </submittedName>
</protein>
<accession>A0A7C9VPC0</accession>
<sequence>MTIDAAAAARPLDLSDAQLKLVYVAQMPSSIGGETAFLGYRGPHGCMVGFWIGTPPAGLESAPKSLDAGDFRVRAWRDRVAGYALIAKGMDPTRIDRLAEAVARLVDPGQIVDDGIRTALRNVTRTGTACRV</sequence>
<dbReference type="EMBL" id="JAAMRR010001271">
    <property type="protein sequence ID" value="NGX98352.1"/>
    <property type="molecule type" value="Genomic_DNA"/>
</dbReference>
<dbReference type="AlphaFoldDB" id="A0A7C9VPC0"/>